<dbReference type="InterPro" id="IPR031322">
    <property type="entry name" value="Shikimate/glucono_kinase"/>
</dbReference>
<evidence type="ECO:0000313" key="11">
    <source>
        <dbReference type="Proteomes" id="UP000827549"/>
    </source>
</evidence>
<dbReference type="InterPro" id="IPR006001">
    <property type="entry name" value="Therm_gnt_kin"/>
</dbReference>
<proteinExistence type="inferred from homology"/>
<reference evidence="10" key="1">
    <citation type="submission" date="2023-10" db="EMBL/GenBank/DDBJ databases">
        <authorList>
            <person name="Noh H."/>
        </authorList>
    </citation>
    <scope>NUCLEOTIDE SEQUENCE</scope>
    <source>
        <strain evidence="10">DUCC4014</strain>
    </source>
</reference>
<name>A0AAF1BGW9_9TREE</name>
<dbReference type="EC" id="2.7.1.12" evidence="3 9"/>
<dbReference type="Proteomes" id="UP000827549">
    <property type="component" value="Chromosome 3"/>
</dbReference>
<organism evidence="10 11">
    <name type="scientific">Vanrija pseudolonga</name>
    <dbReference type="NCBI Taxonomy" id="143232"/>
    <lineage>
        <taxon>Eukaryota</taxon>
        <taxon>Fungi</taxon>
        <taxon>Dikarya</taxon>
        <taxon>Basidiomycota</taxon>
        <taxon>Agaricomycotina</taxon>
        <taxon>Tremellomycetes</taxon>
        <taxon>Trichosporonales</taxon>
        <taxon>Trichosporonaceae</taxon>
        <taxon>Vanrija</taxon>
    </lineage>
</organism>
<dbReference type="PANTHER" id="PTHR43442">
    <property type="entry name" value="GLUCONOKINASE-RELATED"/>
    <property type="match status" value="1"/>
</dbReference>
<dbReference type="NCBIfam" id="TIGR01313">
    <property type="entry name" value="therm_gnt_kin"/>
    <property type="match status" value="1"/>
</dbReference>
<evidence type="ECO:0000256" key="4">
    <source>
        <dbReference type="ARBA" id="ARBA00022679"/>
    </source>
</evidence>
<comment type="similarity">
    <text evidence="2 9">Belongs to the gluconokinase GntK/GntV family.</text>
</comment>
<keyword evidence="5 9" id="KW-0547">Nucleotide-binding</keyword>
<dbReference type="GO" id="GO:0005975">
    <property type="term" value="P:carbohydrate metabolic process"/>
    <property type="evidence" value="ECO:0007669"/>
    <property type="project" value="InterPro"/>
</dbReference>
<dbReference type="AlphaFoldDB" id="A0AAF1BGW9"/>
<protein>
    <recommendedName>
        <fullName evidence="3 9">Gluconokinase</fullName>
        <ecNumber evidence="3 9">2.7.1.12</ecNumber>
    </recommendedName>
</protein>
<dbReference type="InterPro" id="IPR027417">
    <property type="entry name" value="P-loop_NTPase"/>
</dbReference>
<accession>A0AAF1BGW9</accession>
<dbReference type="Gene3D" id="3.40.50.300">
    <property type="entry name" value="P-loop containing nucleotide triphosphate hydrolases"/>
    <property type="match status" value="1"/>
</dbReference>
<dbReference type="SUPFAM" id="SSF52540">
    <property type="entry name" value="P-loop containing nucleoside triphosphate hydrolases"/>
    <property type="match status" value="1"/>
</dbReference>
<comment type="catalytic activity">
    <reaction evidence="8 9">
        <text>D-gluconate + ATP = 6-phospho-D-gluconate + ADP + H(+)</text>
        <dbReference type="Rhea" id="RHEA:19433"/>
        <dbReference type="ChEBI" id="CHEBI:15378"/>
        <dbReference type="ChEBI" id="CHEBI:18391"/>
        <dbReference type="ChEBI" id="CHEBI:30616"/>
        <dbReference type="ChEBI" id="CHEBI:58759"/>
        <dbReference type="ChEBI" id="CHEBI:456216"/>
        <dbReference type="EC" id="2.7.1.12"/>
    </reaction>
</comment>
<dbReference type="EMBL" id="CP086716">
    <property type="protein sequence ID" value="WOO80336.1"/>
    <property type="molecule type" value="Genomic_DNA"/>
</dbReference>
<evidence type="ECO:0000256" key="9">
    <source>
        <dbReference type="RuleBase" id="RU363066"/>
    </source>
</evidence>
<evidence type="ECO:0000256" key="3">
    <source>
        <dbReference type="ARBA" id="ARBA00012054"/>
    </source>
</evidence>
<evidence type="ECO:0000256" key="7">
    <source>
        <dbReference type="ARBA" id="ARBA00022840"/>
    </source>
</evidence>
<comment type="pathway">
    <text evidence="1 9">Carbohydrate acid metabolism; D-gluconate degradation.</text>
</comment>
<dbReference type="PANTHER" id="PTHR43442:SF3">
    <property type="entry name" value="GLUCONOKINASE-RELATED"/>
    <property type="match status" value="1"/>
</dbReference>
<evidence type="ECO:0000256" key="2">
    <source>
        <dbReference type="ARBA" id="ARBA00008420"/>
    </source>
</evidence>
<evidence type="ECO:0000256" key="1">
    <source>
        <dbReference type="ARBA" id="ARBA00004875"/>
    </source>
</evidence>
<keyword evidence="4 9" id="KW-0808">Transferase</keyword>
<sequence>MTVATDYADTKPLLIIVMGPASCGKSTIGEELADSLHIPFYDGDDLHPKANVDKMSAGHPLNDDDRLPWLKLIRAHGEADARRAWENGDGRNPDKERAEGKLGRPAIVITCSALKKWYRDILRGDAEVPPGEHNHPKLRTIFVYCKGSEELLKARIAARVGHFMKPNMLASQLATLEDPSNEPGVVVVDIAASKEEVAERALSGTRAVVKELDARGL</sequence>
<keyword evidence="7 9" id="KW-0067">ATP-binding</keyword>
<evidence type="ECO:0000256" key="6">
    <source>
        <dbReference type="ARBA" id="ARBA00022777"/>
    </source>
</evidence>
<dbReference type="GO" id="GO:0005524">
    <property type="term" value="F:ATP binding"/>
    <property type="evidence" value="ECO:0007669"/>
    <property type="project" value="UniProtKB-KW"/>
</dbReference>
<dbReference type="RefSeq" id="XP_062626368.1">
    <property type="nucleotide sequence ID" value="XM_062770384.1"/>
</dbReference>
<evidence type="ECO:0000256" key="8">
    <source>
        <dbReference type="ARBA" id="ARBA00048090"/>
    </source>
</evidence>
<dbReference type="Pfam" id="PF01202">
    <property type="entry name" value="SKI"/>
    <property type="match status" value="1"/>
</dbReference>
<gene>
    <name evidence="10" type="primary">SPAC4G9.12</name>
    <name evidence="10" type="ORF">LOC62_03G003852</name>
</gene>
<evidence type="ECO:0000313" key="10">
    <source>
        <dbReference type="EMBL" id="WOO80336.1"/>
    </source>
</evidence>
<dbReference type="GO" id="GO:0046316">
    <property type="term" value="F:gluconokinase activity"/>
    <property type="evidence" value="ECO:0007669"/>
    <property type="project" value="UniProtKB-EC"/>
</dbReference>
<keyword evidence="6 9" id="KW-0418">Kinase</keyword>
<keyword evidence="11" id="KW-1185">Reference proteome</keyword>
<dbReference type="GO" id="GO:0005737">
    <property type="term" value="C:cytoplasm"/>
    <property type="evidence" value="ECO:0007669"/>
    <property type="project" value="TreeGrafter"/>
</dbReference>
<dbReference type="GeneID" id="87807093"/>
<dbReference type="CDD" id="cd02021">
    <property type="entry name" value="GntK"/>
    <property type="match status" value="1"/>
</dbReference>
<evidence type="ECO:0000256" key="5">
    <source>
        <dbReference type="ARBA" id="ARBA00022741"/>
    </source>
</evidence>